<name>A0AAN8UAX1_SOLBU</name>
<dbReference type="Proteomes" id="UP001371456">
    <property type="component" value="Unassembled WGS sequence"/>
</dbReference>
<dbReference type="EMBL" id="JBANQN010000001">
    <property type="protein sequence ID" value="KAK6803075.1"/>
    <property type="molecule type" value="Genomic_DNA"/>
</dbReference>
<proteinExistence type="predicted"/>
<keyword evidence="2" id="KW-1185">Reference proteome</keyword>
<reference evidence="1 2" key="1">
    <citation type="submission" date="2024-02" db="EMBL/GenBank/DDBJ databases">
        <title>de novo genome assembly of Solanum bulbocastanum strain 11H21.</title>
        <authorList>
            <person name="Hosaka A.J."/>
        </authorList>
    </citation>
    <scope>NUCLEOTIDE SEQUENCE [LARGE SCALE GENOMIC DNA]</scope>
    <source>
        <tissue evidence="1">Young leaves</tissue>
    </source>
</reference>
<gene>
    <name evidence="1" type="ORF">RDI58_000859</name>
</gene>
<organism evidence="1 2">
    <name type="scientific">Solanum bulbocastanum</name>
    <name type="common">Wild potato</name>
    <dbReference type="NCBI Taxonomy" id="147425"/>
    <lineage>
        <taxon>Eukaryota</taxon>
        <taxon>Viridiplantae</taxon>
        <taxon>Streptophyta</taxon>
        <taxon>Embryophyta</taxon>
        <taxon>Tracheophyta</taxon>
        <taxon>Spermatophyta</taxon>
        <taxon>Magnoliopsida</taxon>
        <taxon>eudicotyledons</taxon>
        <taxon>Gunneridae</taxon>
        <taxon>Pentapetalae</taxon>
        <taxon>asterids</taxon>
        <taxon>lamiids</taxon>
        <taxon>Solanales</taxon>
        <taxon>Solanaceae</taxon>
        <taxon>Solanoideae</taxon>
        <taxon>Solaneae</taxon>
        <taxon>Solanum</taxon>
    </lineage>
</organism>
<evidence type="ECO:0000313" key="2">
    <source>
        <dbReference type="Proteomes" id="UP001371456"/>
    </source>
</evidence>
<protein>
    <submittedName>
        <fullName evidence="1">Uncharacterized protein</fullName>
    </submittedName>
</protein>
<comment type="caution">
    <text evidence="1">The sequence shown here is derived from an EMBL/GenBank/DDBJ whole genome shotgun (WGS) entry which is preliminary data.</text>
</comment>
<evidence type="ECO:0000313" key="1">
    <source>
        <dbReference type="EMBL" id="KAK6803075.1"/>
    </source>
</evidence>
<accession>A0AAN8UAX1</accession>
<sequence>MEKNAHAQLERC</sequence>